<feature type="region of interest" description="Disordered" evidence="2">
    <location>
        <begin position="71"/>
        <end position="96"/>
    </location>
</feature>
<dbReference type="Pfam" id="PF03981">
    <property type="entry name" value="Ubiq_cyt_C_chap"/>
    <property type="match status" value="1"/>
</dbReference>
<evidence type="ECO:0000313" key="5">
    <source>
        <dbReference type="Proteomes" id="UP001152964"/>
    </source>
</evidence>
<dbReference type="Proteomes" id="UP001152964">
    <property type="component" value="Chromosome 16"/>
</dbReference>
<evidence type="ECO:0000259" key="3">
    <source>
        <dbReference type="Pfam" id="PF03981"/>
    </source>
</evidence>
<sequence length="356" mass="41049">MCDSGKILCQQQQTFSPDQYLAMSINRLTSSRLPSLLTKATFSYPRAYLHETTVFLQNKGATQDSPELLAKSSHLNSNPLDGSNKAPVKSTQTKLPLAHSKYESSKYELPRWKEALGELVIRTFRLDMDRVRAGPVAGSYYYTLCKNQGLQYEDEPLSETAKYFYEDLKLPRTFSQWFQITALHEWMLFVRMRAMPFKYGRNYQQKLVDRTFSDIELRLFEEMKVNSGRIADQYLKDFNSQFRGAVFAYDEGFATDDPTLATAVWRNLFGGRKDIDMLHLESVVGYIHSQLYVLSRLSDREFATGKFKFVPPGVKVEKLTPQQEEDLKAKTIAKYEAQDKDPNTLPSERSKLSYTN</sequence>
<feature type="compositionally biased region" description="Polar residues" evidence="2">
    <location>
        <begin position="344"/>
        <end position="356"/>
    </location>
</feature>
<feature type="region of interest" description="Disordered" evidence="2">
    <location>
        <begin position="333"/>
        <end position="356"/>
    </location>
</feature>
<feature type="domain" description="Ubiquinol-cytochrome c chaperone" evidence="3">
    <location>
        <begin position="166"/>
        <end position="309"/>
    </location>
</feature>
<organism evidence="4 5">
    <name type="scientific">Saccharomyces eubayanus</name>
    <name type="common">Yeast</name>
    <dbReference type="NCBI Taxonomy" id="1080349"/>
    <lineage>
        <taxon>Eukaryota</taxon>
        <taxon>Fungi</taxon>
        <taxon>Dikarya</taxon>
        <taxon>Ascomycota</taxon>
        <taxon>Saccharomycotina</taxon>
        <taxon>Saccharomycetes</taxon>
        <taxon>Saccharomycetales</taxon>
        <taxon>Saccharomycetaceae</taxon>
        <taxon>Saccharomyces</taxon>
    </lineage>
</organism>
<reference evidence="4" key="1">
    <citation type="submission" date="2022-08" db="EMBL/GenBank/DDBJ databases">
        <authorList>
            <person name="Byrne P K."/>
        </authorList>
    </citation>
    <scope>NUCLEOTIDE SEQUENCE</scope>
    <source>
        <strain evidence="4">UCD650</strain>
    </source>
</reference>
<gene>
    <name evidence="4" type="primary">U6500P00760</name>
    <name evidence="4" type="ORF">SEUBUCD650_0P00760</name>
</gene>
<dbReference type="InterPro" id="IPR021150">
    <property type="entry name" value="Ubiq_cyt_c_chap"/>
</dbReference>
<evidence type="ECO:0000256" key="2">
    <source>
        <dbReference type="SAM" id="MobiDB-lite"/>
    </source>
</evidence>
<evidence type="ECO:0000256" key="1">
    <source>
        <dbReference type="ARBA" id="ARBA00006407"/>
    </source>
</evidence>
<dbReference type="EMBL" id="OX291506">
    <property type="protein sequence ID" value="CAI1747887.1"/>
    <property type="molecule type" value="Genomic_DNA"/>
</dbReference>
<comment type="similarity">
    <text evidence="1">Belongs to the CBP3 family.</text>
</comment>
<accession>A0ABN8VNH4</accession>
<proteinExistence type="inferred from homology"/>
<dbReference type="PANTHER" id="PTHR12184:SF1">
    <property type="entry name" value="UBIQUINOL-CYTOCHROME-C REDUCTASE COMPLEX ASSEMBLY FACTOR 1"/>
    <property type="match status" value="1"/>
</dbReference>
<dbReference type="PANTHER" id="PTHR12184">
    <property type="entry name" value="UBIQUINOL-CYTOCHROME C REDUCTASE COMPLEX ASSEMBLY FACTOR 1 FAMILY MEMBER"/>
    <property type="match status" value="1"/>
</dbReference>
<name>A0ABN8VNH4_SACEU</name>
<protein>
    <recommendedName>
        <fullName evidence="3">Ubiquinol-cytochrome c chaperone domain-containing protein</fullName>
    </recommendedName>
</protein>
<evidence type="ECO:0000313" key="4">
    <source>
        <dbReference type="EMBL" id="CAI1747887.1"/>
    </source>
</evidence>
<dbReference type="InterPro" id="IPR007129">
    <property type="entry name" value="Ubiqinol_cyt_c_chaperone_CPB3"/>
</dbReference>
<keyword evidence="5" id="KW-1185">Reference proteome</keyword>